<dbReference type="Proteomes" id="UP000004067">
    <property type="component" value="Unassembled WGS sequence"/>
</dbReference>
<dbReference type="HOGENOM" id="CLU_3214065_0_0_9"/>
<proteinExistence type="predicted"/>
<name>F5RJB5_9FIRM</name>
<reference evidence="2 3" key="1">
    <citation type="submission" date="2011-04" db="EMBL/GenBank/DDBJ databases">
        <authorList>
            <person name="Muzny D."/>
            <person name="Qin X."/>
            <person name="Deng J."/>
            <person name="Jiang H."/>
            <person name="Liu Y."/>
            <person name="Qu J."/>
            <person name="Song X.-Z."/>
            <person name="Zhang L."/>
            <person name="Thornton R."/>
            <person name="Coyle M."/>
            <person name="Francisco L."/>
            <person name="Jackson L."/>
            <person name="Javaid M."/>
            <person name="Korchina V."/>
            <person name="Kovar C."/>
            <person name="Mata R."/>
            <person name="Mathew T."/>
            <person name="Ngo R."/>
            <person name="Nguyen L."/>
            <person name="Nguyen N."/>
            <person name="Okwuonu G."/>
            <person name="Ongeri F."/>
            <person name="Pham C."/>
            <person name="Simmons D."/>
            <person name="Wilczek-Boney K."/>
            <person name="Hale W."/>
            <person name="Jakkamsetti A."/>
            <person name="Pham P."/>
            <person name="Ruth R."/>
            <person name="San Lucas F."/>
            <person name="Warren J."/>
            <person name="Zhang J."/>
            <person name="Zhao Z."/>
            <person name="Zhou C."/>
            <person name="Zhu D."/>
            <person name="Lee S."/>
            <person name="Bess C."/>
            <person name="Blankenburg K."/>
            <person name="Forbes L."/>
            <person name="Fu Q."/>
            <person name="Gubbala S."/>
            <person name="Hirani K."/>
            <person name="Jayaseelan J.C."/>
            <person name="Lara F."/>
            <person name="Munidasa M."/>
            <person name="Palculict T."/>
            <person name="Patil S."/>
            <person name="Pu L.-L."/>
            <person name="Saada N."/>
            <person name="Tang L."/>
            <person name="Weissenberger G."/>
            <person name="Zhu Y."/>
            <person name="Hemphill L."/>
            <person name="Shang Y."/>
            <person name="Youmans B."/>
            <person name="Ayvaz T."/>
            <person name="Ross M."/>
            <person name="Santibanez J."/>
            <person name="Aqrawi P."/>
            <person name="Gross S."/>
            <person name="Joshi V."/>
            <person name="Fowler G."/>
            <person name="Nazareth L."/>
            <person name="Reid J."/>
            <person name="Worley K."/>
            <person name="Petrosino J."/>
            <person name="Highlander S."/>
            <person name="Gibbs R."/>
        </authorList>
    </citation>
    <scope>NUCLEOTIDE SEQUENCE [LARGE SCALE GENOMIC DNA]</scope>
    <source>
        <strain evidence="2 3">DSM 2778</strain>
    </source>
</reference>
<organism evidence="2 3">
    <name type="scientific">Centipeda periodontii DSM 2778</name>
    <dbReference type="NCBI Taxonomy" id="888060"/>
    <lineage>
        <taxon>Bacteria</taxon>
        <taxon>Bacillati</taxon>
        <taxon>Bacillota</taxon>
        <taxon>Negativicutes</taxon>
        <taxon>Selenomonadales</taxon>
        <taxon>Selenomonadaceae</taxon>
        <taxon>Centipeda</taxon>
    </lineage>
</organism>
<accession>F5RJB5</accession>
<keyword evidence="1" id="KW-0812">Transmembrane</keyword>
<sequence>MKPATGECRFTPFVGVMCVTLFEKLSLLIAAATLAVNIIFLITR</sequence>
<gene>
    <name evidence="2" type="ORF">HMPREF9081_0350</name>
</gene>
<keyword evidence="1" id="KW-1133">Transmembrane helix</keyword>
<protein>
    <submittedName>
        <fullName evidence="2">Uncharacterized protein</fullName>
    </submittedName>
</protein>
<evidence type="ECO:0000313" key="2">
    <source>
        <dbReference type="EMBL" id="EGK62101.1"/>
    </source>
</evidence>
<evidence type="ECO:0000256" key="1">
    <source>
        <dbReference type="SAM" id="Phobius"/>
    </source>
</evidence>
<dbReference type="EMBL" id="AFHQ01000007">
    <property type="protein sequence ID" value="EGK62101.1"/>
    <property type="molecule type" value="Genomic_DNA"/>
</dbReference>
<dbReference type="AlphaFoldDB" id="F5RJB5"/>
<comment type="caution">
    <text evidence="2">The sequence shown here is derived from an EMBL/GenBank/DDBJ whole genome shotgun (WGS) entry which is preliminary data.</text>
</comment>
<keyword evidence="1" id="KW-0472">Membrane</keyword>
<feature type="transmembrane region" description="Helical" evidence="1">
    <location>
        <begin position="25"/>
        <end position="43"/>
    </location>
</feature>
<dbReference type="eggNOG" id="ENOG502ZFGM">
    <property type="taxonomic scope" value="Bacteria"/>
</dbReference>
<keyword evidence="3" id="KW-1185">Reference proteome</keyword>
<evidence type="ECO:0000313" key="3">
    <source>
        <dbReference type="Proteomes" id="UP000004067"/>
    </source>
</evidence>
<dbReference type="STRING" id="888060.HMPREF9081_0350"/>